<proteinExistence type="predicted"/>
<sequence length="509" mass="57841">MTRVDELPSEVLLNVCRQLREGSSEDVGDKDQASIQINAQTTATSYRQLALTNRSLCPPARESLFKSIVLGYPPPSPNPFHTTHNGVSNLAFHSVTRIMSMSAANTPLSPIDFLLRTLLENQEYGTKIEDMTLFLPNLFTAHCDNYYLFQEEPRSSRAQALSTMLGEVARYITTFDLLPSEEYTWISALQNDYPYSLVGVLLSLAPNLKRLSIFILPESERRKPFTIAYPNGRPISYLVKFFGCSPTTISTNIAATRALQNLHWLKFDGCSLGIDMHGLQYCPKLTHLALVPRARERVDFPRDWNPPTCDTEFLATQKRSLANITYLRINFSSLGTQAHTWADPWSPPQVQFLSLFPKLAHLDANATITYKKIFAANPHLYDNLETLRLDSPNLRLINPILVLPAFTFVSKLTVPHIAVHTPRSRMFVELPPSIQYLRLLDARDDAFKYLERVLQDRLVGEYEDLRKFEVVFRKSIPKSRVNAMKNRTVRRDVSFWTAVVASGIEVSVE</sequence>
<evidence type="ECO:0000313" key="1">
    <source>
        <dbReference type="EMBL" id="KAF2646280.1"/>
    </source>
</evidence>
<dbReference type="Proteomes" id="UP000799753">
    <property type="component" value="Unassembled WGS sequence"/>
</dbReference>
<accession>A0A6A6SFF8</accession>
<reference evidence="1" key="1">
    <citation type="journal article" date="2020" name="Stud. Mycol.">
        <title>101 Dothideomycetes genomes: a test case for predicting lifestyles and emergence of pathogens.</title>
        <authorList>
            <person name="Haridas S."/>
            <person name="Albert R."/>
            <person name="Binder M."/>
            <person name="Bloem J."/>
            <person name="Labutti K."/>
            <person name="Salamov A."/>
            <person name="Andreopoulos B."/>
            <person name="Baker S."/>
            <person name="Barry K."/>
            <person name="Bills G."/>
            <person name="Bluhm B."/>
            <person name="Cannon C."/>
            <person name="Castanera R."/>
            <person name="Culley D."/>
            <person name="Daum C."/>
            <person name="Ezra D."/>
            <person name="Gonzalez J."/>
            <person name="Henrissat B."/>
            <person name="Kuo A."/>
            <person name="Liang C."/>
            <person name="Lipzen A."/>
            <person name="Lutzoni F."/>
            <person name="Magnuson J."/>
            <person name="Mondo S."/>
            <person name="Nolan M."/>
            <person name="Ohm R."/>
            <person name="Pangilinan J."/>
            <person name="Park H.-J."/>
            <person name="Ramirez L."/>
            <person name="Alfaro M."/>
            <person name="Sun H."/>
            <person name="Tritt A."/>
            <person name="Yoshinaga Y."/>
            <person name="Zwiers L.-H."/>
            <person name="Turgeon B."/>
            <person name="Goodwin S."/>
            <person name="Spatafora J."/>
            <person name="Crous P."/>
            <person name="Grigoriev I."/>
        </authorList>
    </citation>
    <scope>NUCLEOTIDE SEQUENCE</scope>
    <source>
        <strain evidence="1">CBS 473.64</strain>
    </source>
</reference>
<dbReference type="SUPFAM" id="SSF52047">
    <property type="entry name" value="RNI-like"/>
    <property type="match status" value="1"/>
</dbReference>
<name>A0A6A6SFF8_9PLEO</name>
<gene>
    <name evidence="1" type="ORF">P280DRAFT_502898</name>
</gene>
<dbReference type="OrthoDB" id="3795421at2759"/>
<dbReference type="AlphaFoldDB" id="A0A6A6SFF8"/>
<dbReference type="EMBL" id="MU006776">
    <property type="protein sequence ID" value="KAF2646280.1"/>
    <property type="molecule type" value="Genomic_DNA"/>
</dbReference>
<organism evidence="1 2">
    <name type="scientific">Massarina eburnea CBS 473.64</name>
    <dbReference type="NCBI Taxonomy" id="1395130"/>
    <lineage>
        <taxon>Eukaryota</taxon>
        <taxon>Fungi</taxon>
        <taxon>Dikarya</taxon>
        <taxon>Ascomycota</taxon>
        <taxon>Pezizomycotina</taxon>
        <taxon>Dothideomycetes</taxon>
        <taxon>Pleosporomycetidae</taxon>
        <taxon>Pleosporales</taxon>
        <taxon>Massarineae</taxon>
        <taxon>Massarinaceae</taxon>
        <taxon>Massarina</taxon>
    </lineage>
</organism>
<protein>
    <submittedName>
        <fullName evidence="1">Uncharacterized protein</fullName>
    </submittedName>
</protein>
<keyword evidence="2" id="KW-1185">Reference proteome</keyword>
<evidence type="ECO:0000313" key="2">
    <source>
        <dbReference type="Proteomes" id="UP000799753"/>
    </source>
</evidence>